<protein>
    <submittedName>
        <fullName evidence="2">Uncharacterized protein</fullName>
    </submittedName>
</protein>
<feature type="compositionally biased region" description="Low complexity" evidence="1">
    <location>
        <begin position="52"/>
        <end position="72"/>
    </location>
</feature>
<sequence length="312" mass="35091">MTTNEDIQHKMKQAQLALQLSPKVSPITLMQDIKGQGPESSNTTTPTSMIFSSHQSTSPSSQSLQHSPTTQSNQMSPMTKYKQSSAFTSSSSTSSSSTYSIQAQQNTLQSSHQVGTQQSPHNINPLSIASNNTPKIQEQDTSKIEQNYNLQLSSIILFQGDSLRSMDVNEQQQYAKQYEEKKDKIGIEDLDNKDQEKEQTEVRSLRKKKSVKRINQKQNNNDSVINSSNREGGLDSIWSISEEQEQISSDQQQEANLVNQEQLLQDEMRFKQSNDYQSEYQQEQEYAGGMPLNDSVNTSSNQQISNSCCIIL</sequence>
<dbReference type="AlphaFoldDB" id="A0A5J4X3G3"/>
<dbReference type="EMBL" id="SNRW01000336">
    <property type="protein sequence ID" value="KAA6401774.1"/>
    <property type="molecule type" value="Genomic_DNA"/>
</dbReference>
<evidence type="ECO:0000256" key="1">
    <source>
        <dbReference type="SAM" id="MobiDB-lite"/>
    </source>
</evidence>
<feature type="compositionally biased region" description="Basic residues" evidence="1">
    <location>
        <begin position="205"/>
        <end position="215"/>
    </location>
</feature>
<name>A0A5J4X3G3_9EUKA</name>
<gene>
    <name evidence="2" type="ORF">EZS28_002696</name>
</gene>
<feature type="compositionally biased region" description="Polar residues" evidence="1">
    <location>
        <begin position="216"/>
        <end position="230"/>
    </location>
</feature>
<feature type="compositionally biased region" description="Polar residues" evidence="1">
    <location>
        <begin position="73"/>
        <end position="83"/>
    </location>
</feature>
<evidence type="ECO:0000313" key="2">
    <source>
        <dbReference type="EMBL" id="KAA6401774.1"/>
    </source>
</evidence>
<evidence type="ECO:0000313" key="3">
    <source>
        <dbReference type="Proteomes" id="UP000324800"/>
    </source>
</evidence>
<feature type="region of interest" description="Disordered" evidence="1">
    <location>
        <begin position="29"/>
        <end position="140"/>
    </location>
</feature>
<feature type="compositionally biased region" description="Polar residues" evidence="1">
    <location>
        <begin position="38"/>
        <end position="51"/>
    </location>
</feature>
<comment type="caution">
    <text evidence="2">The sequence shown here is derived from an EMBL/GenBank/DDBJ whole genome shotgun (WGS) entry which is preliminary data.</text>
</comment>
<feature type="compositionally biased region" description="Polar residues" evidence="1">
    <location>
        <begin position="101"/>
        <end position="136"/>
    </location>
</feature>
<feature type="compositionally biased region" description="Low complexity" evidence="1">
    <location>
        <begin position="84"/>
        <end position="100"/>
    </location>
</feature>
<dbReference type="Proteomes" id="UP000324800">
    <property type="component" value="Unassembled WGS sequence"/>
</dbReference>
<reference evidence="2 3" key="1">
    <citation type="submission" date="2019-03" db="EMBL/GenBank/DDBJ databases">
        <title>Single cell metagenomics reveals metabolic interactions within the superorganism composed of flagellate Streblomastix strix and complex community of Bacteroidetes bacteria on its surface.</title>
        <authorList>
            <person name="Treitli S.C."/>
            <person name="Kolisko M."/>
            <person name="Husnik F."/>
            <person name="Keeling P."/>
            <person name="Hampl V."/>
        </authorList>
    </citation>
    <scope>NUCLEOTIDE SEQUENCE [LARGE SCALE GENOMIC DNA]</scope>
    <source>
        <strain evidence="2">ST1C</strain>
    </source>
</reference>
<proteinExistence type="predicted"/>
<feature type="compositionally biased region" description="Basic and acidic residues" evidence="1">
    <location>
        <begin position="186"/>
        <end position="204"/>
    </location>
</feature>
<organism evidence="2 3">
    <name type="scientific">Streblomastix strix</name>
    <dbReference type="NCBI Taxonomy" id="222440"/>
    <lineage>
        <taxon>Eukaryota</taxon>
        <taxon>Metamonada</taxon>
        <taxon>Preaxostyla</taxon>
        <taxon>Oxymonadida</taxon>
        <taxon>Streblomastigidae</taxon>
        <taxon>Streblomastix</taxon>
    </lineage>
</organism>
<accession>A0A5J4X3G3</accession>
<feature type="region of interest" description="Disordered" evidence="1">
    <location>
        <begin position="186"/>
        <end position="231"/>
    </location>
</feature>